<comment type="similarity">
    <text evidence="2">Belongs to the SUA5 family.</text>
</comment>
<dbReference type="GO" id="GO:0061710">
    <property type="term" value="F:L-threonylcarbamoyladenylate synthase"/>
    <property type="evidence" value="ECO:0007669"/>
    <property type="project" value="UniProtKB-EC"/>
</dbReference>
<evidence type="ECO:0000256" key="5">
    <source>
        <dbReference type="ARBA" id="ARBA00022490"/>
    </source>
</evidence>
<sequence>MYLNNVSITRLPLECERSYIINAIRNNLLVCFPTETLYALACNALSVEKIQKIYQIKKRPQNKPLSIFVSDVNVLKKVAIVKEKYVDLVNYFSPGPVTYVLPLRNSNLLPSEFFKTSIGVRIPNHPIAVSILNKLEMPIIATSINISGERSVYRANDMPQSIKQHLSCLIKDDKLVSGIESTIVDLTTDEIKVLRKGSHSVNNAIQNRVWKICGKRGIGKATLVKSFAHWLLTKNCDLATLDLHIVEGDILGIDKIREMKNFLHLSSIQSKYKIVIIDSLEAMTDNAKNAVLKTLEEPPKNSKIFIINHKPHNIQTTIKCRCFLLNLLPLTYDKTKQVVCSQYKFDDKIFDEMVAIFPGAPGMIINAINSNIYELYRQFYTLLHSFNNPEIIDKIINSSVDLEIASYIIRTLLLKNIKENIDSIEVLLSKWKKVDELLIAAGQLHLDKKH</sequence>
<name>A0A5E4MYA8_9HEMI</name>
<keyword evidence="7" id="KW-0819">tRNA processing</keyword>
<evidence type="ECO:0000256" key="3">
    <source>
        <dbReference type="ARBA" id="ARBA00012584"/>
    </source>
</evidence>
<dbReference type="EMBL" id="CABPRJ010001043">
    <property type="protein sequence ID" value="VVC35060.1"/>
    <property type="molecule type" value="Genomic_DNA"/>
</dbReference>
<dbReference type="InterPro" id="IPR050156">
    <property type="entry name" value="TC-AMP_synthase_SUA5"/>
</dbReference>
<protein>
    <recommendedName>
        <fullName evidence="4">Threonylcarbamoyl-AMP synthase</fullName>
        <ecNumber evidence="3">2.7.7.87</ecNumber>
    </recommendedName>
    <alternativeName>
        <fullName evidence="11">L-threonylcarbamoyladenylate synthase</fullName>
    </alternativeName>
</protein>
<comment type="catalytic activity">
    <reaction evidence="12">
        <text>L-threonine + hydrogencarbonate + ATP = L-threonylcarbamoyladenylate + diphosphate + H2O</text>
        <dbReference type="Rhea" id="RHEA:36407"/>
        <dbReference type="ChEBI" id="CHEBI:15377"/>
        <dbReference type="ChEBI" id="CHEBI:17544"/>
        <dbReference type="ChEBI" id="CHEBI:30616"/>
        <dbReference type="ChEBI" id="CHEBI:33019"/>
        <dbReference type="ChEBI" id="CHEBI:57926"/>
        <dbReference type="ChEBI" id="CHEBI:73682"/>
        <dbReference type="EC" id="2.7.7.87"/>
    </reaction>
</comment>
<dbReference type="GO" id="GO:0005737">
    <property type="term" value="C:cytoplasm"/>
    <property type="evidence" value="ECO:0007669"/>
    <property type="project" value="UniProtKB-SubCell"/>
</dbReference>
<dbReference type="PANTHER" id="PTHR17490:SF16">
    <property type="entry name" value="THREONYLCARBAMOYL-AMP SYNTHASE"/>
    <property type="match status" value="1"/>
</dbReference>
<evidence type="ECO:0000313" key="15">
    <source>
        <dbReference type="Proteomes" id="UP000325440"/>
    </source>
</evidence>
<proteinExistence type="inferred from homology"/>
<gene>
    <name evidence="14" type="ORF">CINCED_3A011622</name>
</gene>
<evidence type="ECO:0000259" key="13">
    <source>
        <dbReference type="PROSITE" id="PS51163"/>
    </source>
</evidence>
<dbReference type="EC" id="2.7.7.87" evidence="3"/>
<dbReference type="Pfam" id="PF01300">
    <property type="entry name" value="Sua5_yciO_yrdC"/>
    <property type="match status" value="1"/>
</dbReference>
<evidence type="ECO:0000256" key="7">
    <source>
        <dbReference type="ARBA" id="ARBA00022694"/>
    </source>
</evidence>
<keyword evidence="8" id="KW-0548">Nucleotidyltransferase</keyword>
<dbReference type="GO" id="GO:0000049">
    <property type="term" value="F:tRNA binding"/>
    <property type="evidence" value="ECO:0007669"/>
    <property type="project" value="TreeGrafter"/>
</dbReference>
<evidence type="ECO:0000256" key="11">
    <source>
        <dbReference type="ARBA" id="ARBA00029774"/>
    </source>
</evidence>
<dbReference type="GO" id="GO:0003725">
    <property type="term" value="F:double-stranded RNA binding"/>
    <property type="evidence" value="ECO:0007669"/>
    <property type="project" value="InterPro"/>
</dbReference>
<evidence type="ECO:0000256" key="12">
    <source>
        <dbReference type="ARBA" id="ARBA00048366"/>
    </source>
</evidence>
<evidence type="ECO:0000256" key="6">
    <source>
        <dbReference type="ARBA" id="ARBA00022679"/>
    </source>
</evidence>
<dbReference type="NCBIfam" id="TIGR00057">
    <property type="entry name" value="L-threonylcarbamoyladenylate synthase"/>
    <property type="match status" value="1"/>
</dbReference>
<keyword evidence="14" id="KW-0378">Hydrolase</keyword>
<reference evidence="14 15" key="1">
    <citation type="submission" date="2019-08" db="EMBL/GenBank/DDBJ databases">
        <authorList>
            <person name="Alioto T."/>
            <person name="Alioto T."/>
            <person name="Gomez Garrido J."/>
        </authorList>
    </citation>
    <scope>NUCLEOTIDE SEQUENCE [LARGE SCALE GENOMIC DNA]</scope>
</reference>
<evidence type="ECO:0000313" key="14">
    <source>
        <dbReference type="EMBL" id="VVC35060.1"/>
    </source>
</evidence>
<dbReference type="PANTHER" id="PTHR17490">
    <property type="entry name" value="SUA5"/>
    <property type="match status" value="1"/>
</dbReference>
<dbReference type="Pfam" id="PF13177">
    <property type="entry name" value="DNA_pol3_delta2"/>
    <property type="match status" value="1"/>
</dbReference>
<dbReference type="InterPro" id="IPR017945">
    <property type="entry name" value="DHBP_synth_RibB-like_a/b_dom"/>
</dbReference>
<dbReference type="PROSITE" id="PS51163">
    <property type="entry name" value="YRDC"/>
    <property type="match status" value="1"/>
</dbReference>
<dbReference type="AlphaFoldDB" id="A0A5E4MYA8"/>
<keyword evidence="6" id="KW-0808">Transferase</keyword>
<comment type="subcellular location">
    <subcellularLocation>
        <location evidence="1">Cytoplasm</location>
    </subcellularLocation>
</comment>
<keyword evidence="9" id="KW-0547">Nucleotide-binding</keyword>
<dbReference type="GO" id="GO:0016787">
    <property type="term" value="F:hydrolase activity"/>
    <property type="evidence" value="ECO:0007669"/>
    <property type="project" value="UniProtKB-KW"/>
</dbReference>
<keyword evidence="10" id="KW-0067">ATP-binding</keyword>
<dbReference type="GO" id="GO:0008033">
    <property type="term" value="P:tRNA processing"/>
    <property type="evidence" value="ECO:0007669"/>
    <property type="project" value="UniProtKB-KW"/>
</dbReference>
<dbReference type="SUPFAM" id="SSF55821">
    <property type="entry name" value="YrdC/RibB"/>
    <property type="match status" value="1"/>
</dbReference>
<evidence type="ECO:0000256" key="2">
    <source>
        <dbReference type="ARBA" id="ARBA00007663"/>
    </source>
</evidence>
<dbReference type="Gene3D" id="3.40.50.300">
    <property type="entry name" value="P-loop containing nucleotide triphosphate hydrolases"/>
    <property type="match status" value="1"/>
</dbReference>
<dbReference type="Proteomes" id="UP000325440">
    <property type="component" value="Unassembled WGS sequence"/>
</dbReference>
<dbReference type="SUPFAM" id="SSF52540">
    <property type="entry name" value="P-loop containing nucleoside triphosphate hydrolases"/>
    <property type="match status" value="1"/>
</dbReference>
<keyword evidence="5" id="KW-0963">Cytoplasm</keyword>
<evidence type="ECO:0000256" key="4">
    <source>
        <dbReference type="ARBA" id="ARBA00015492"/>
    </source>
</evidence>
<organism evidence="14 15">
    <name type="scientific">Cinara cedri</name>
    <dbReference type="NCBI Taxonomy" id="506608"/>
    <lineage>
        <taxon>Eukaryota</taxon>
        <taxon>Metazoa</taxon>
        <taxon>Ecdysozoa</taxon>
        <taxon>Arthropoda</taxon>
        <taxon>Hexapoda</taxon>
        <taxon>Insecta</taxon>
        <taxon>Pterygota</taxon>
        <taxon>Neoptera</taxon>
        <taxon>Paraneoptera</taxon>
        <taxon>Hemiptera</taxon>
        <taxon>Sternorrhyncha</taxon>
        <taxon>Aphidomorpha</taxon>
        <taxon>Aphidoidea</taxon>
        <taxon>Aphididae</taxon>
        <taxon>Lachninae</taxon>
        <taxon>Cinara</taxon>
    </lineage>
</organism>
<dbReference type="InterPro" id="IPR006070">
    <property type="entry name" value="Sua5-like_dom"/>
</dbReference>
<feature type="domain" description="YrdC-like" evidence="13">
    <location>
        <begin position="14"/>
        <end position="199"/>
    </location>
</feature>
<accession>A0A5E4MYA8</accession>
<dbReference type="GO" id="GO:0006450">
    <property type="term" value="P:regulation of translational fidelity"/>
    <property type="evidence" value="ECO:0007669"/>
    <property type="project" value="TreeGrafter"/>
</dbReference>
<evidence type="ECO:0000256" key="1">
    <source>
        <dbReference type="ARBA" id="ARBA00004496"/>
    </source>
</evidence>
<dbReference type="OrthoDB" id="8244876at2759"/>
<dbReference type="GO" id="GO:0005524">
    <property type="term" value="F:ATP binding"/>
    <property type="evidence" value="ECO:0007669"/>
    <property type="project" value="UniProtKB-KW"/>
</dbReference>
<feature type="non-terminal residue" evidence="14">
    <location>
        <position position="450"/>
    </location>
</feature>
<dbReference type="Gene3D" id="3.90.870.10">
    <property type="entry name" value="DHBP synthase"/>
    <property type="match status" value="1"/>
</dbReference>
<dbReference type="InterPro" id="IPR027417">
    <property type="entry name" value="P-loop_NTPase"/>
</dbReference>
<evidence type="ECO:0000256" key="9">
    <source>
        <dbReference type="ARBA" id="ARBA00022741"/>
    </source>
</evidence>
<evidence type="ECO:0000256" key="8">
    <source>
        <dbReference type="ARBA" id="ARBA00022695"/>
    </source>
</evidence>
<keyword evidence="15" id="KW-1185">Reference proteome</keyword>
<evidence type="ECO:0000256" key="10">
    <source>
        <dbReference type="ARBA" id="ARBA00022840"/>
    </source>
</evidence>